<keyword evidence="5" id="KW-1185">Reference proteome</keyword>
<evidence type="ECO:0000256" key="1">
    <source>
        <dbReference type="PROSITE-ProRule" id="PRU00285"/>
    </source>
</evidence>
<dbReference type="GO" id="GO:0005634">
    <property type="term" value="C:nucleus"/>
    <property type="evidence" value="ECO:0007669"/>
    <property type="project" value="TreeGrafter"/>
</dbReference>
<dbReference type="PROSITE" id="PS01031">
    <property type="entry name" value="SHSP"/>
    <property type="match status" value="1"/>
</dbReference>
<evidence type="ECO:0000313" key="5">
    <source>
        <dbReference type="Proteomes" id="UP001233999"/>
    </source>
</evidence>
<dbReference type="GO" id="GO:0051082">
    <property type="term" value="F:unfolded protein binding"/>
    <property type="evidence" value="ECO:0007669"/>
    <property type="project" value="TreeGrafter"/>
</dbReference>
<organism evidence="4 5">
    <name type="scientific">Diploptera punctata</name>
    <name type="common">Pacific beetle cockroach</name>
    <dbReference type="NCBI Taxonomy" id="6984"/>
    <lineage>
        <taxon>Eukaryota</taxon>
        <taxon>Metazoa</taxon>
        <taxon>Ecdysozoa</taxon>
        <taxon>Arthropoda</taxon>
        <taxon>Hexapoda</taxon>
        <taxon>Insecta</taxon>
        <taxon>Pterygota</taxon>
        <taxon>Neoptera</taxon>
        <taxon>Polyneoptera</taxon>
        <taxon>Dictyoptera</taxon>
        <taxon>Blattodea</taxon>
        <taxon>Blaberoidea</taxon>
        <taxon>Blaberidae</taxon>
        <taxon>Diplopterinae</taxon>
        <taxon>Diploptera</taxon>
    </lineage>
</organism>
<feature type="domain" description="SHSP" evidence="3">
    <location>
        <begin position="72"/>
        <end position="168"/>
    </location>
</feature>
<evidence type="ECO:0000313" key="4">
    <source>
        <dbReference type="EMBL" id="KAJ9601834.1"/>
    </source>
</evidence>
<comment type="similarity">
    <text evidence="1 2">Belongs to the small heat shock protein (HSP20) family.</text>
</comment>
<dbReference type="InterPro" id="IPR008978">
    <property type="entry name" value="HSP20-like_chaperone"/>
</dbReference>
<evidence type="ECO:0000256" key="2">
    <source>
        <dbReference type="RuleBase" id="RU003616"/>
    </source>
</evidence>
<dbReference type="AlphaFoldDB" id="A0AAD8AMH3"/>
<protein>
    <recommendedName>
        <fullName evidence="3">SHSP domain-containing protein</fullName>
    </recommendedName>
</protein>
<dbReference type="EMBL" id="JASPKZ010000001">
    <property type="protein sequence ID" value="KAJ9601834.1"/>
    <property type="molecule type" value="Genomic_DNA"/>
</dbReference>
<dbReference type="CDD" id="cd06526">
    <property type="entry name" value="metazoan_ACD"/>
    <property type="match status" value="1"/>
</dbReference>
<dbReference type="InterPro" id="IPR001436">
    <property type="entry name" value="Alpha-crystallin/sHSP_animal"/>
</dbReference>
<name>A0AAD8AMH3_DIPPU</name>
<dbReference type="Gene3D" id="2.60.40.790">
    <property type="match status" value="1"/>
</dbReference>
<evidence type="ECO:0000259" key="3">
    <source>
        <dbReference type="PROSITE" id="PS01031"/>
    </source>
</evidence>
<dbReference type="PANTHER" id="PTHR45640">
    <property type="entry name" value="HEAT SHOCK PROTEIN HSP-12.2-RELATED"/>
    <property type="match status" value="1"/>
</dbReference>
<dbReference type="SUPFAM" id="SSF49764">
    <property type="entry name" value="HSP20-like chaperones"/>
    <property type="match status" value="1"/>
</dbReference>
<dbReference type="Pfam" id="PF00011">
    <property type="entry name" value="HSP20"/>
    <property type="match status" value="1"/>
</dbReference>
<accession>A0AAD8AMH3</accession>
<comment type="caution">
    <text evidence="4">The sequence shown here is derived from an EMBL/GenBank/DDBJ whole genome shotgun (WGS) entry which is preliminary data.</text>
</comment>
<dbReference type="PANTHER" id="PTHR45640:SF34">
    <property type="entry name" value="PROTEIN LETHAL(2)ESSENTIAL FOR LIFE"/>
    <property type="match status" value="1"/>
</dbReference>
<dbReference type="GO" id="GO:0009408">
    <property type="term" value="P:response to heat"/>
    <property type="evidence" value="ECO:0007669"/>
    <property type="project" value="TreeGrafter"/>
</dbReference>
<reference evidence="4" key="2">
    <citation type="submission" date="2023-05" db="EMBL/GenBank/DDBJ databases">
        <authorList>
            <person name="Fouks B."/>
        </authorList>
    </citation>
    <scope>NUCLEOTIDE SEQUENCE</scope>
    <source>
        <strain evidence="4">Stay&amp;Tobe</strain>
        <tissue evidence="4">Testes</tissue>
    </source>
</reference>
<dbReference type="Proteomes" id="UP001233999">
    <property type="component" value="Unassembled WGS sequence"/>
</dbReference>
<gene>
    <name evidence="4" type="ORF">L9F63_000016</name>
</gene>
<dbReference type="GO" id="GO:0005737">
    <property type="term" value="C:cytoplasm"/>
    <property type="evidence" value="ECO:0007669"/>
    <property type="project" value="TreeGrafter"/>
</dbReference>
<proteinExistence type="inferred from homology"/>
<reference evidence="4" key="1">
    <citation type="journal article" date="2023" name="IScience">
        <title>Live-bearing cockroach genome reveals convergent evolutionary mechanisms linked to viviparity in insects and beyond.</title>
        <authorList>
            <person name="Fouks B."/>
            <person name="Harrison M.C."/>
            <person name="Mikhailova A.A."/>
            <person name="Marchal E."/>
            <person name="English S."/>
            <person name="Carruthers M."/>
            <person name="Jennings E.C."/>
            <person name="Chiamaka E.L."/>
            <person name="Frigard R.A."/>
            <person name="Pippel M."/>
            <person name="Attardo G.M."/>
            <person name="Benoit J.B."/>
            <person name="Bornberg-Bauer E."/>
            <person name="Tobe S.S."/>
        </authorList>
    </citation>
    <scope>NUCLEOTIDE SEQUENCE</scope>
    <source>
        <strain evidence="4">Stay&amp;Tobe</strain>
    </source>
</reference>
<dbReference type="PRINTS" id="PR00299">
    <property type="entry name" value="ACRYSTALLIN"/>
</dbReference>
<dbReference type="InterPro" id="IPR002068">
    <property type="entry name" value="A-crystallin/Hsp20_dom"/>
</dbReference>
<dbReference type="GO" id="GO:0042026">
    <property type="term" value="P:protein refolding"/>
    <property type="evidence" value="ECO:0007669"/>
    <property type="project" value="TreeGrafter"/>
</dbReference>
<sequence>MACRQIQTVGRNRIIEDPIFEAARQTLNQAIEDYKRMQCNLGLPVNLWTINMSQALSTVGTYQIQQMQQQSPFAGPLSVKMVEDTMTFRPDCFVIIMDVQGFRPEDISITLRCNIVEISAERHIQDLNTAQCFSFHRRYALPQNIRTDALESNLSCDGVLVLSAPWVT</sequence>